<evidence type="ECO:0000256" key="1">
    <source>
        <dbReference type="SAM" id="MobiDB-lite"/>
    </source>
</evidence>
<dbReference type="AlphaFoldDB" id="K1PPJ7"/>
<evidence type="ECO:0000256" key="2">
    <source>
        <dbReference type="SAM" id="Phobius"/>
    </source>
</evidence>
<accession>K1PPJ7</accession>
<feature type="transmembrane region" description="Helical" evidence="2">
    <location>
        <begin position="52"/>
        <end position="75"/>
    </location>
</feature>
<gene>
    <name evidence="3" type="ORF">CGI_10005320</name>
</gene>
<sequence>MDTGRHVSKSRLGRSNQSFPKEHQQTSFMLLYVQPNYSGTLHNLFGYNPRGFMFVIVFIQTLALLLPFAALHPWISCE</sequence>
<name>K1PPJ7_MAGGI</name>
<evidence type="ECO:0000313" key="3">
    <source>
        <dbReference type="EMBL" id="EKC20799.1"/>
    </source>
</evidence>
<dbReference type="HOGENOM" id="CLU_2624431_0_0_1"/>
<feature type="compositionally biased region" description="Basic residues" evidence="1">
    <location>
        <begin position="1"/>
        <end position="12"/>
    </location>
</feature>
<keyword evidence="2" id="KW-1133">Transmembrane helix</keyword>
<dbReference type="EMBL" id="JH818463">
    <property type="protein sequence ID" value="EKC20799.1"/>
    <property type="molecule type" value="Genomic_DNA"/>
</dbReference>
<keyword evidence="2" id="KW-0472">Membrane</keyword>
<protein>
    <submittedName>
        <fullName evidence="3">Uncharacterized protein</fullName>
    </submittedName>
</protein>
<keyword evidence="2" id="KW-0812">Transmembrane</keyword>
<reference evidence="3" key="1">
    <citation type="journal article" date="2012" name="Nature">
        <title>The oyster genome reveals stress adaptation and complexity of shell formation.</title>
        <authorList>
            <person name="Zhang G."/>
            <person name="Fang X."/>
            <person name="Guo X."/>
            <person name="Li L."/>
            <person name="Luo R."/>
            <person name="Xu F."/>
            <person name="Yang P."/>
            <person name="Zhang L."/>
            <person name="Wang X."/>
            <person name="Qi H."/>
            <person name="Xiong Z."/>
            <person name="Que H."/>
            <person name="Xie Y."/>
            <person name="Holland P.W."/>
            <person name="Paps J."/>
            <person name="Zhu Y."/>
            <person name="Wu F."/>
            <person name="Chen Y."/>
            <person name="Wang J."/>
            <person name="Peng C."/>
            <person name="Meng J."/>
            <person name="Yang L."/>
            <person name="Liu J."/>
            <person name="Wen B."/>
            <person name="Zhang N."/>
            <person name="Huang Z."/>
            <person name="Zhu Q."/>
            <person name="Feng Y."/>
            <person name="Mount A."/>
            <person name="Hedgecock D."/>
            <person name="Xu Z."/>
            <person name="Liu Y."/>
            <person name="Domazet-Loso T."/>
            <person name="Du Y."/>
            <person name="Sun X."/>
            <person name="Zhang S."/>
            <person name="Liu B."/>
            <person name="Cheng P."/>
            <person name="Jiang X."/>
            <person name="Li J."/>
            <person name="Fan D."/>
            <person name="Wang W."/>
            <person name="Fu W."/>
            <person name="Wang T."/>
            <person name="Wang B."/>
            <person name="Zhang J."/>
            <person name="Peng Z."/>
            <person name="Li Y."/>
            <person name="Li N."/>
            <person name="Wang J."/>
            <person name="Chen M."/>
            <person name="He Y."/>
            <person name="Tan F."/>
            <person name="Song X."/>
            <person name="Zheng Q."/>
            <person name="Huang R."/>
            <person name="Yang H."/>
            <person name="Du X."/>
            <person name="Chen L."/>
            <person name="Yang M."/>
            <person name="Gaffney P.M."/>
            <person name="Wang S."/>
            <person name="Luo L."/>
            <person name="She Z."/>
            <person name="Ming Y."/>
            <person name="Huang W."/>
            <person name="Zhang S."/>
            <person name="Huang B."/>
            <person name="Zhang Y."/>
            <person name="Qu T."/>
            <person name="Ni P."/>
            <person name="Miao G."/>
            <person name="Wang J."/>
            <person name="Wang Q."/>
            <person name="Steinberg C.E."/>
            <person name="Wang H."/>
            <person name="Li N."/>
            <person name="Qian L."/>
            <person name="Zhang G."/>
            <person name="Li Y."/>
            <person name="Yang H."/>
            <person name="Liu X."/>
            <person name="Wang J."/>
            <person name="Yin Y."/>
            <person name="Wang J."/>
        </authorList>
    </citation>
    <scope>NUCLEOTIDE SEQUENCE [LARGE SCALE GENOMIC DNA]</scope>
    <source>
        <strain evidence="3">05x7-T-G4-1.051#20</strain>
    </source>
</reference>
<feature type="region of interest" description="Disordered" evidence="1">
    <location>
        <begin position="1"/>
        <end position="21"/>
    </location>
</feature>
<dbReference type="InParanoid" id="K1PPJ7"/>
<proteinExistence type="predicted"/>
<organism evidence="3">
    <name type="scientific">Magallana gigas</name>
    <name type="common">Pacific oyster</name>
    <name type="synonym">Crassostrea gigas</name>
    <dbReference type="NCBI Taxonomy" id="29159"/>
    <lineage>
        <taxon>Eukaryota</taxon>
        <taxon>Metazoa</taxon>
        <taxon>Spiralia</taxon>
        <taxon>Lophotrochozoa</taxon>
        <taxon>Mollusca</taxon>
        <taxon>Bivalvia</taxon>
        <taxon>Autobranchia</taxon>
        <taxon>Pteriomorphia</taxon>
        <taxon>Ostreida</taxon>
        <taxon>Ostreoidea</taxon>
        <taxon>Ostreidae</taxon>
        <taxon>Magallana</taxon>
    </lineage>
</organism>